<dbReference type="EMBL" id="BDQK01000016">
    <property type="protein sequence ID" value="GBF82124.1"/>
    <property type="molecule type" value="Genomic_DNA"/>
</dbReference>
<accession>A0A401ILI5</accession>
<comment type="caution">
    <text evidence="1">The sequence shown here is derived from an EMBL/GenBank/DDBJ whole genome shotgun (WGS) entry which is preliminary data.</text>
</comment>
<dbReference type="Proteomes" id="UP000287247">
    <property type="component" value="Unassembled WGS sequence"/>
</dbReference>
<dbReference type="AlphaFoldDB" id="A0A401ILI5"/>
<gene>
    <name evidence="1" type="ORF">AsFPU1_3551</name>
</gene>
<organism evidence="1 2">
    <name type="scientific">Aphanothece sacrum FPU1</name>
    <dbReference type="NCBI Taxonomy" id="1920663"/>
    <lineage>
        <taxon>Bacteria</taxon>
        <taxon>Bacillati</taxon>
        <taxon>Cyanobacteriota</taxon>
        <taxon>Cyanophyceae</taxon>
        <taxon>Oscillatoriophycideae</taxon>
        <taxon>Chroococcales</taxon>
        <taxon>Aphanothecaceae</taxon>
        <taxon>Aphanothece</taxon>
    </lineage>
</organism>
<dbReference type="RefSeq" id="WP_124977148.1">
    <property type="nucleotide sequence ID" value="NZ_BDQK01000016.1"/>
</dbReference>
<keyword evidence="2" id="KW-1185">Reference proteome</keyword>
<sequence>MPKMGFSGYFTAYTKLKSDFKPLQKIFPDGIPVLFIQKIEGKSSDEITYFWEIPEEVLTEEEKVKTYEFFAILNGLSIEKLTSTQLTIPNTSLRMVLSRSLEKIDIELEYFKQLVFKQATLNKDNFKVSFNYTQLHLVNVSCCLAIASKAFEEYHLCLIKDASDSFTEFLTENCEELKTFYEEIKKGTLTKNLTRHKE</sequence>
<evidence type="ECO:0000313" key="1">
    <source>
        <dbReference type="EMBL" id="GBF82124.1"/>
    </source>
</evidence>
<protein>
    <submittedName>
        <fullName evidence="1">Uncharacterized protein</fullName>
    </submittedName>
</protein>
<name>A0A401ILI5_APHSA</name>
<reference evidence="2" key="1">
    <citation type="submission" date="2017-05" db="EMBL/GenBank/DDBJ databases">
        <title>Physiological properties and genetic analysis related to exopolysaccharide production of fresh-water unicellular cyanobacterium Aphanothece sacrum, Suizenji Nori, that has been cultured as a food source in Japan.</title>
        <authorList>
            <person name="Kanesaki Y."/>
            <person name="Yoshikawa S."/>
            <person name="Ohki K."/>
        </authorList>
    </citation>
    <scope>NUCLEOTIDE SEQUENCE [LARGE SCALE GENOMIC DNA]</scope>
    <source>
        <strain evidence="2">FPU1</strain>
    </source>
</reference>
<evidence type="ECO:0000313" key="2">
    <source>
        <dbReference type="Proteomes" id="UP000287247"/>
    </source>
</evidence>
<proteinExistence type="predicted"/>